<dbReference type="InterPro" id="IPR014710">
    <property type="entry name" value="RmlC-like_jellyroll"/>
</dbReference>
<dbReference type="STRING" id="234267.Acid_1935"/>
<name>Q026Y8_SOLUE</name>
<evidence type="ECO:0000259" key="2">
    <source>
        <dbReference type="Pfam" id="PF07883"/>
    </source>
</evidence>
<sequence>MSVAVLHEGDIEELDLPGRRFRWLVADGRIPSDYCSACVIRVAPGDRVRPAHSHPHSEEVIYIMSGSGRVLVDGEVAPVRAGSTVLFPQGAVHMLQNTSSEEMKVVCFFAPATTLDNYKIHEGVDFPA</sequence>
<proteinExistence type="predicted"/>
<gene>
    <name evidence="3" type="ordered locus">Acid_1935</name>
</gene>
<dbReference type="SUPFAM" id="SSF51182">
    <property type="entry name" value="RmlC-like cupins"/>
    <property type="match status" value="1"/>
</dbReference>
<feature type="domain" description="Cupin type-2" evidence="2">
    <location>
        <begin position="39"/>
        <end position="108"/>
    </location>
</feature>
<dbReference type="HOGENOM" id="CLU_1966171_0_0_0"/>
<dbReference type="OrthoDB" id="9804028at2"/>
<dbReference type="InParanoid" id="Q026Y8"/>
<dbReference type="PANTHER" id="PTHR35848">
    <property type="entry name" value="OXALATE-BINDING PROTEIN"/>
    <property type="match status" value="1"/>
</dbReference>
<dbReference type="Pfam" id="PF07883">
    <property type="entry name" value="Cupin_2"/>
    <property type="match status" value="1"/>
</dbReference>
<protein>
    <submittedName>
        <fullName evidence="3">Cupin 2, conserved barrel domain protein</fullName>
    </submittedName>
</protein>
<dbReference type="eggNOG" id="COG0662">
    <property type="taxonomic scope" value="Bacteria"/>
</dbReference>
<evidence type="ECO:0000313" key="3">
    <source>
        <dbReference type="EMBL" id="ABJ82925.1"/>
    </source>
</evidence>
<organism evidence="3">
    <name type="scientific">Solibacter usitatus (strain Ellin6076)</name>
    <dbReference type="NCBI Taxonomy" id="234267"/>
    <lineage>
        <taxon>Bacteria</taxon>
        <taxon>Pseudomonadati</taxon>
        <taxon>Acidobacteriota</taxon>
        <taxon>Terriglobia</taxon>
        <taxon>Bryobacterales</taxon>
        <taxon>Solibacteraceae</taxon>
        <taxon>Candidatus Solibacter</taxon>
    </lineage>
</organism>
<dbReference type="InterPro" id="IPR051610">
    <property type="entry name" value="GPI/OXD"/>
</dbReference>
<keyword evidence="1" id="KW-0479">Metal-binding</keyword>
<dbReference type="KEGG" id="sus:Acid_1935"/>
<dbReference type="GO" id="GO:0046872">
    <property type="term" value="F:metal ion binding"/>
    <property type="evidence" value="ECO:0007669"/>
    <property type="project" value="UniProtKB-KW"/>
</dbReference>
<dbReference type="InterPro" id="IPR011051">
    <property type="entry name" value="RmlC_Cupin_sf"/>
</dbReference>
<reference evidence="3" key="1">
    <citation type="submission" date="2006-10" db="EMBL/GenBank/DDBJ databases">
        <title>Complete sequence of Solibacter usitatus Ellin6076.</title>
        <authorList>
            <consortium name="US DOE Joint Genome Institute"/>
            <person name="Copeland A."/>
            <person name="Lucas S."/>
            <person name="Lapidus A."/>
            <person name="Barry K."/>
            <person name="Detter J.C."/>
            <person name="Glavina del Rio T."/>
            <person name="Hammon N."/>
            <person name="Israni S."/>
            <person name="Dalin E."/>
            <person name="Tice H."/>
            <person name="Pitluck S."/>
            <person name="Thompson L.S."/>
            <person name="Brettin T."/>
            <person name="Bruce D."/>
            <person name="Han C."/>
            <person name="Tapia R."/>
            <person name="Gilna P."/>
            <person name="Schmutz J."/>
            <person name="Larimer F."/>
            <person name="Land M."/>
            <person name="Hauser L."/>
            <person name="Kyrpides N."/>
            <person name="Mikhailova N."/>
            <person name="Janssen P.H."/>
            <person name="Kuske C.R."/>
            <person name="Richardson P."/>
        </authorList>
    </citation>
    <scope>NUCLEOTIDE SEQUENCE</scope>
    <source>
        <strain evidence="3">Ellin6076</strain>
    </source>
</reference>
<dbReference type="AlphaFoldDB" id="Q026Y8"/>
<dbReference type="Gene3D" id="2.60.120.10">
    <property type="entry name" value="Jelly Rolls"/>
    <property type="match status" value="1"/>
</dbReference>
<dbReference type="PANTHER" id="PTHR35848:SF6">
    <property type="entry name" value="CUPIN TYPE-2 DOMAIN-CONTAINING PROTEIN"/>
    <property type="match status" value="1"/>
</dbReference>
<accession>Q026Y8</accession>
<dbReference type="EMBL" id="CP000473">
    <property type="protein sequence ID" value="ABJ82925.1"/>
    <property type="molecule type" value="Genomic_DNA"/>
</dbReference>
<evidence type="ECO:0000256" key="1">
    <source>
        <dbReference type="ARBA" id="ARBA00022723"/>
    </source>
</evidence>
<dbReference type="InterPro" id="IPR013096">
    <property type="entry name" value="Cupin_2"/>
</dbReference>